<dbReference type="AlphaFoldDB" id="A0A2V4NS99"/>
<keyword evidence="2" id="KW-0560">Oxidoreductase</keyword>
<feature type="compositionally biased region" description="Low complexity" evidence="1">
    <location>
        <begin position="95"/>
        <end position="107"/>
    </location>
</feature>
<feature type="non-terminal residue" evidence="2">
    <location>
        <position position="1"/>
    </location>
</feature>
<dbReference type="Proteomes" id="UP000248039">
    <property type="component" value="Unassembled WGS sequence"/>
</dbReference>
<dbReference type="PANTHER" id="PTHR42747:SF3">
    <property type="entry name" value="NITRONATE MONOOXYGENASE-RELATED"/>
    <property type="match status" value="1"/>
</dbReference>
<comment type="caution">
    <text evidence="2">The sequence shown here is derived from an EMBL/GenBank/DDBJ whole genome shotgun (WGS) entry which is preliminary data.</text>
</comment>
<keyword evidence="3" id="KW-1185">Reference proteome</keyword>
<organism evidence="2 3">
    <name type="scientific">Streptomyces tateyamensis</name>
    <dbReference type="NCBI Taxonomy" id="565073"/>
    <lineage>
        <taxon>Bacteria</taxon>
        <taxon>Bacillati</taxon>
        <taxon>Actinomycetota</taxon>
        <taxon>Actinomycetes</taxon>
        <taxon>Kitasatosporales</taxon>
        <taxon>Streptomycetaceae</taxon>
        <taxon>Streptomyces</taxon>
    </lineage>
</organism>
<dbReference type="InterPro" id="IPR013785">
    <property type="entry name" value="Aldolase_TIM"/>
</dbReference>
<accession>A0A2V4NS99</accession>
<dbReference type="EMBL" id="PYBW01000413">
    <property type="protein sequence ID" value="PYC60751.1"/>
    <property type="molecule type" value="Genomic_DNA"/>
</dbReference>
<feature type="non-terminal residue" evidence="2">
    <location>
        <position position="120"/>
    </location>
</feature>
<dbReference type="RefSeq" id="WP_181442701.1">
    <property type="nucleotide sequence ID" value="NZ_PYBW01000413.1"/>
</dbReference>
<dbReference type="Gene3D" id="3.20.20.70">
    <property type="entry name" value="Aldolase class I"/>
    <property type="match status" value="1"/>
</dbReference>
<gene>
    <name evidence="2" type="ORF">C7C46_33965</name>
</gene>
<sequence>GPAEAAALRAVGTAQVATVTSVAEARAAAALGMDALCVQGPEAGGHRGTYQVAAQPGREALTALLAAVGAAGPQPLRPAGGLRRRPANPPPPGPGAAAGPLGAAVPAGGAGGRLRGRPPR</sequence>
<evidence type="ECO:0000256" key="1">
    <source>
        <dbReference type="SAM" id="MobiDB-lite"/>
    </source>
</evidence>
<evidence type="ECO:0000313" key="3">
    <source>
        <dbReference type="Proteomes" id="UP000248039"/>
    </source>
</evidence>
<keyword evidence="2" id="KW-0223">Dioxygenase</keyword>
<feature type="region of interest" description="Disordered" evidence="1">
    <location>
        <begin position="72"/>
        <end position="120"/>
    </location>
</feature>
<protein>
    <submittedName>
        <fullName evidence="2">2-nitropropane dioxygenase</fullName>
    </submittedName>
</protein>
<dbReference type="GO" id="GO:0018580">
    <property type="term" value="F:nitronate monooxygenase activity"/>
    <property type="evidence" value="ECO:0007669"/>
    <property type="project" value="TreeGrafter"/>
</dbReference>
<feature type="compositionally biased region" description="Low complexity" evidence="1">
    <location>
        <begin position="72"/>
        <end position="81"/>
    </location>
</feature>
<dbReference type="PANTHER" id="PTHR42747">
    <property type="entry name" value="NITRONATE MONOOXYGENASE-RELATED"/>
    <property type="match status" value="1"/>
</dbReference>
<dbReference type="Pfam" id="PF03060">
    <property type="entry name" value="NMO"/>
    <property type="match status" value="1"/>
</dbReference>
<proteinExistence type="predicted"/>
<evidence type="ECO:0000313" key="2">
    <source>
        <dbReference type="EMBL" id="PYC60751.1"/>
    </source>
</evidence>
<dbReference type="SUPFAM" id="SSF51412">
    <property type="entry name" value="Inosine monophosphate dehydrogenase (IMPDH)"/>
    <property type="match status" value="1"/>
</dbReference>
<name>A0A2V4NS99_9ACTN</name>
<dbReference type="GO" id="GO:0051213">
    <property type="term" value="F:dioxygenase activity"/>
    <property type="evidence" value="ECO:0007669"/>
    <property type="project" value="UniProtKB-KW"/>
</dbReference>
<reference evidence="2 3" key="1">
    <citation type="submission" date="2018-03" db="EMBL/GenBank/DDBJ databases">
        <title>Bioinformatic expansion and discovery of thiopeptide antibiotics.</title>
        <authorList>
            <person name="Schwalen C.J."/>
            <person name="Hudson G.A."/>
            <person name="Mitchell D.A."/>
        </authorList>
    </citation>
    <scope>NUCLEOTIDE SEQUENCE [LARGE SCALE GENOMIC DNA]</scope>
    <source>
        <strain evidence="2 3">ATCC 21389</strain>
    </source>
</reference>